<proteinExistence type="predicted"/>
<evidence type="ECO:0000313" key="2">
    <source>
        <dbReference type="EMBL" id="KAJ3444879.1"/>
    </source>
</evidence>
<name>A0AAV7ZY92_9EUKA</name>
<organism evidence="2 3">
    <name type="scientific">Anaeramoeba flamelloides</name>
    <dbReference type="NCBI Taxonomy" id="1746091"/>
    <lineage>
        <taxon>Eukaryota</taxon>
        <taxon>Metamonada</taxon>
        <taxon>Anaeramoebidae</taxon>
        <taxon>Anaeramoeba</taxon>
    </lineage>
</organism>
<feature type="region of interest" description="Disordered" evidence="1">
    <location>
        <begin position="14"/>
        <end position="52"/>
    </location>
</feature>
<comment type="caution">
    <text evidence="2">The sequence shown here is derived from an EMBL/GenBank/DDBJ whole genome shotgun (WGS) entry which is preliminary data.</text>
</comment>
<protein>
    <recommendedName>
        <fullName evidence="4">HTH CENPB-type domain-containing protein</fullName>
    </recommendedName>
</protein>
<gene>
    <name evidence="2" type="ORF">M0812_10740</name>
</gene>
<dbReference type="AlphaFoldDB" id="A0AAV7ZY92"/>
<dbReference type="EMBL" id="JANTQA010000023">
    <property type="protein sequence ID" value="KAJ3444879.1"/>
    <property type="molecule type" value="Genomic_DNA"/>
</dbReference>
<dbReference type="Proteomes" id="UP001146793">
    <property type="component" value="Unassembled WGS sequence"/>
</dbReference>
<reference evidence="2" key="1">
    <citation type="submission" date="2022-08" db="EMBL/GenBank/DDBJ databases">
        <title>Novel sulphate-reducing endosymbionts in the free-living metamonad Anaeramoeba.</title>
        <authorList>
            <person name="Jerlstrom-Hultqvist J."/>
            <person name="Cepicka I."/>
            <person name="Gallot-Lavallee L."/>
            <person name="Salas-Leiva D."/>
            <person name="Curtis B.A."/>
            <person name="Zahonova K."/>
            <person name="Pipaliya S."/>
            <person name="Dacks J."/>
            <person name="Roger A.J."/>
        </authorList>
    </citation>
    <scope>NUCLEOTIDE SEQUENCE</scope>
    <source>
        <strain evidence="2">Busselton2</strain>
    </source>
</reference>
<sequence length="348" mass="40360">MEKDKEISIAFEVSDEEDPITQDFQPLNSCSNSDSESSDTETFVEDHVPQNEKQNIDRVDQNASAEEVTSDDHYILYTGPEEDDGLGENDQIVSVEEEMSQDPQNNFFGEEEIENLLQSRLFQIFDRATIVTNKEIREKNLVIENFSRYPKLMLIENTIEMFASAICVCERKNIKPFNENFVRSMFKIQRGKIYRAKKAIKSGREVGKSGRPCLLNRAEEEFIVERLKILALIGWAPTLDETVDIANEIIDSWLQIDYNVQRPSITSTMWVKEFAKRNNLRITKSSPIEYQRIIVSEDLIRRFFYTLKELFMEKDYDSNLVFNMVETSLKLDKNSKHSVVTLATKKGV</sequence>
<accession>A0AAV7ZY92</accession>
<evidence type="ECO:0008006" key="4">
    <source>
        <dbReference type="Google" id="ProtNLM"/>
    </source>
</evidence>
<evidence type="ECO:0000313" key="3">
    <source>
        <dbReference type="Proteomes" id="UP001146793"/>
    </source>
</evidence>
<evidence type="ECO:0000256" key="1">
    <source>
        <dbReference type="SAM" id="MobiDB-lite"/>
    </source>
</evidence>